<keyword evidence="3" id="KW-1003">Cell membrane</keyword>
<name>A0A5C4J6N4_9ACTN</name>
<sequence>MPCWSCMYRRIVLCACGDHSAVMSTIESARAAARAGTREWAGLTAPLLLPETRAAGAGRLDLPSVPLSLAAALPAVYALKELAKDPANPWAYGAAAVAVVFGFLFVRRQRAVAEPLMDLRLLRSRTFSAALVILLVGMLIQGGIYLFISQYLQTIEGLSPLRSGLWLAVPALALVAGSLLSPIAARRVRPGTVIAAGLVPAAAWAGDTVVLMIGVTVGFLGMAPIGALGISLIAGSAPPERAGAASAMAETSGEFGIAFGVAALGSLGTAVFRAAISAPEGVPPSARESIGEAATTAERLPPASAAALLDSARDAFLTGLGVVGTASAILVLALAAVSAWLLRRLPPIGADDL</sequence>
<keyword evidence="6 7" id="KW-0472">Membrane</keyword>
<dbReference type="GO" id="GO:0005886">
    <property type="term" value="C:plasma membrane"/>
    <property type="evidence" value="ECO:0007669"/>
    <property type="project" value="UniProtKB-SubCell"/>
</dbReference>
<dbReference type="Pfam" id="PF07690">
    <property type="entry name" value="MFS_1"/>
    <property type="match status" value="1"/>
</dbReference>
<feature type="transmembrane region" description="Helical" evidence="7">
    <location>
        <begin position="89"/>
        <end position="106"/>
    </location>
</feature>
<keyword evidence="5 7" id="KW-1133">Transmembrane helix</keyword>
<gene>
    <name evidence="8" type="ORF">ETD83_26195</name>
</gene>
<reference evidence="8 9" key="1">
    <citation type="submission" date="2019-05" db="EMBL/GenBank/DDBJ databases">
        <title>Draft genome sequence of Actinomadura sp. 14C53.</title>
        <authorList>
            <person name="Saricaoglu S."/>
            <person name="Isik K."/>
        </authorList>
    </citation>
    <scope>NUCLEOTIDE SEQUENCE [LARGE SCALE GENOMIC DNA]</scope>
    <source>
        <strain evidence="8 9">14C53</strain>
    </source>
</reference>
<feature type="transmembrane region" description="Helical" evidence="7">
    <location>
        <begin position="163"/>
        <end position="181"/>
    </location>
</feature>
<dbReference type="InterPro" id="IPR011701">
    <property type="entry name" value="MFS"/>
</dbReference>
<evidence type="ECO:0000256" key="5">
    <source>
        <dbReference type="ARBA" id="ARBA00022989"/>
    </source>
</evidence>
<dbReference type="Gene3D" id="1.20.1250.20">
    <property type="entry name" value="MFS general substrate transporter like domains"/>
    <property type="match status" value="1"/>
</dbReference>
<dbReference type="PANTHER" id="PTHR42718:SF47">
    <property type="entry name" value="METHYL VIOLOGEN RESISTANCE PROTEIN SMVA"/>
    <property type="match status" value="1"/>
</dbReference>
<evidence type="ECO:0000256" key="2">
    <source>
        <dbReference type="ARBA" id="ARBA00022448"/>
    </source>
</evidence>
<evidence type="ECO:0000313" key="9">
    <source>
        <dbReference type="Proteomes" id="UP000309174"/>
    </source>
</evidence>
<evidence type="ECO:0000256" key="6">
    <source>
        <dbReference type="ARBA" id="ARBA00023136"/>
    </source>
</evidence>
<proteinExistence type="predicted"/>
<evidence type="ECO:0000256" key="4">
    <source>
        <dbReference type="ARBA" id="ARBA00022692"/>
    </source>
</evidence>
<keyword evidence="2" id="KW-0813">Transport</keyword>
<feature type="transmembrane region" description="Helical" evidence="7">
    <location>
        <begin position="316"/>
        <end position="342"/>
    </location>
</feature>
<comment type="caution">
    <text evidence="8">The sequence shown here is derived from an EMBL/GenBank/DDBJ whole genome shotgun (WGS) entry which is preliminary data.</text>
</comment>
<evidence type="ECO:0000256" key="3">
    <source>
        <dbReference type="ARBA" id="ARBA00022475"/>
    </source>
</evidence>
<feature type="transmembrane region" description="Helical" evidence="7">
    <location>
        <begin position="127"/>
        <end position="148"/>
    </location>
</feature>
<dbReference type="PANTHER" id="PTHR42718">
    <property type="entry name" value="MAJOR FACILITATOR SUPERFAMILY MULTIDRUG TRANSPORTER MFSC"/>
    <property type="match status" value="1"/>
</dbReference>
<accession>A0A5C4J6N4</accession>
<dbReference type="OrthoDB" id="3218509at2"/>
<dbReference type="GO" id="GO:0022857">
    <property type="term" value="F:transmembrane transporter activity"/>
    <property type="evidence" value="ECO:0007669"/>
    <property type="project" value="InterPro"/>
</dbReference>
<dbReference type="EMBL" id="VCKW01000153">
    <property type="protein sequence ID" value="TMQ93065.1"/>
    <property type="molecule type" value="Genomic_DNA"/>
</dbReference>
<evidence type="ECO:0000256" key="1">
    <source>
        <dbReference type="ARBA" id="ARBA00004651"/>
    </source>
</evidence>
<evidence type="ECO:0000256" key="7">
    <source>
        <dbReference type="SAM" id="Phobius"/>
    </source>
</evidence>
<dbReference type="AlphaFoldDB" id="A0A5C4J6N4"/>
<keyword evidence="4 7" id="KW-0812">Transmembrane</keyword>
<dbReference type="Proteomes" id="UP000309174">
    <property type="component" value="Unassembled WGS sequence"/>
</dbReference>
<dbReference type="SUPFAM" id="SSF103473">
    <property type="entry name" value="MFS general substrate transporter"/>
    <property type="match status" value="1"/>
</dbReference>
<protein>
    <submittedName>
        <fullName evidence="8">MFS transporter</fullName>
    </submittedName>
</protein>
<feature type="transmembrane region" description="Helical" evidence="7">
    <location>
        <begin position="188"/>
        <end position="205"/>
    </location>
</feature>
<evidence type="ECO:0000313" key="8">
    <source>
        <dbReference type="EMBL" id="TMQ93065.1"/>
    </source>
</evidence>
<comment type="subcellular location">
    <subcellularLocation>
        <location evidence="1">Cell membrane</location>
        <topology evidence="1">Multi-pass membrane protein</topology>
    </subcellularLocation>
</comment>
<dbReference type="InterPro" id="IPR036259">
    <property type="entry name" value="MFS_trans_sf"/>
</dbReference>
<organism evidence="8 9">
    <name type="scientific">Actinomadura soli</name>
    <dbReference type="NCBI Taxonomy" id="2508997"/>
    <lineage>
        <taxon>Bacteria</taxon>
        <taxon>Bacillati</taxon>
        <taxon>Actinomycetota</taxon>
        <taxon>Actinomycetes</taxon>
        <taxon>Streptosporangiales</taxon>
        <taxon>Thermomonosporaceae</taxon>
        <taxon>Actinomadura</taxon>
    </lineage>
</organism>
<keyword evidence="9" id="KW-1185">Reference proteome</keyword>
<feature type="transmembrane region" description="Helical" evidence="7">
    <location>
        <begin position="255"/>
        <end position="276"/>
    </location>
</feature>
<feature type="transmembrane region" description="Helical" evidence="7">
    <location>
        <begin position="211"/>
        <end position="234"/>
    </location>
</feature>